<dbReference type="Proteomes" id="UP000315010">
    <property type="component" value="Unassembled WGS sequence"/>
</dbReference>
<keyword evidence="2 3" id="KW-0238">DNA-binding</keyword>
<evidence type="ECO:0000256" key="2">
    <source>
        <dbReference type="ARBA" id="ARBA00023125"/>
    </source>
</evidence>
<dbReference type="EMBL" id="SJPJ01000001">
    <property type="protein sequence ID" value="TWT84779.1"/>
    <property type="molecule type" value="Genomic_DNA"/>
</dbReference>
<feature type="domain" description="Core-binding (CB)" evidence="4">
    <location>
        <begin position="82"/>
        <end position="171"/>
    </location>
</feature>
<gene>
    <name evidence="5" type="ORF">CA13_62590</name>
</gene>
<reference evidence="5 6" key="1">
    <citation type="submission" date="2019-02" db="EMBL/GenBank/DDBJ databases">
        <title>Deep-cultivation of Planctomycetes and their phenomic and genomic characterization uncovers novel biology.</title>
        <authorList>
            <person name="Wiegand S."/>
            <person name="Jogler M."/>
            <person name="Boedeker C."/>
            <person name="Pinto D."/>
            <person name="Vollmers J."/>
            <person name="Rivas-Marin E."/>
            <person name="Kohn T."/>
            <person name="Peeters S.H."/>
            <person name="Heuer A."/>
            <person name="Rast P."/>
            <person name="Oberbeckmann S."/>
            <person name="Bunk B."/>
            <person name="Jeske O."/>
            <person name="Meyerdierks A."/>
            <person name="Storesund J.E."/>
            <person name="Kallscheuer N."/>
            <person name="Luecker S."/>
            <person name="Lage O.M."/>
            <person name="Pohl T."/>
            <person name="Merkel B.J."/>
            <person name="Hornburger P."/>
            <person name="Mueller R.-W."/>
            <person name="Bruemmer F."/>
            <person name="Labrenz M."/>
            <person name="Spormann A.M."/>
            <person name="Op Den Camp H."/>
            <person name="Overmann J."/>
            <person name="Amann R."/>
            <person name="Jetten M.S.M."/>
            <person name="Mascher T."/>
            <person name="Medema M.H."/>
            <person name="Devos D.P."/>
            <person name="Kaster A.-K."/>
            <person name="Ovreas L."/>
            <person name="Rohde M."/>
            <person name="Galperin M.Y."/>
            <person name="Jogler C."/>
        </authorList>
    </citation>
    <scope>NUCLEOTIDE SEQUENCE [LARGE SCALE GENOMIC DNA]</scope>
    <source>
        <strain evidence="5 6">CA13</strain>
    </source>
</reference>
<evidence type="ECO:0000313" key="6">
    <source>
        <dbReference type="Proteomes" id="UP000315010"/>
    </source>
</evidence>
<protein>
    <recommendedName>
        <fullName evidence="4">Core-binding (CB) domain-containing protein</fullName>
    </recommendedName>
</protein>
<name>A0A5C5ZBK3_9BACT</name>
<evidence type="ECO:0000256" key="1">
    <source>
        <dbReference type="ARBA" id="ARBA00022908"/>
    </source>
</evidence>
<dbReference type="Gene3D" id="1.10.150.130">
    <property type="match status" value="1"/>
</dbReference>
<accession>A0A5C5ZBK3</accession>
<dbReference type="GO" id="GO:0015074">
    <property type="term" value="P:DNA integration"/>
    <property type="evidence" value="ECO:0007669"/>
    <property type="project" value="UniProtKB-KW"/>
</dbReference>
<evidence type="ECO:0000256" key="3">
    <source>
        <dbReference type="PROSITE-ProRule" id="PRU01248"/>
    </source>
</evidence>
<dbReference type="InterPro" id="IPR011010">
    <property type="entry name" value="DNA_brk_join_enz"/>
</dbReference>
<dbReference type="GO" id="GO:0003677">
    <property type="term" value="F:DNA binding"/>
    <property type="evidence" value="ECO:0007669"/>
    <property type="project" value="UniProtKB-UniRule"/>
</dbReference>
<dbReference type="RefSeq" id="WP_419194971.1">
    <property type="nucleotide sequence ID" value="NZ_SJPJ01000001.1"/>
</dbReference>
<organism evidence="5 6">
    <name type="scientific">Novipirellula herctigrandis</name>
    <dbReference type="NCBI Taxonomy" id="2527986"/>
    <lineage>
        <taxon>Bacteria</taxon>
        <taxon>Pseudomonadati</taxon>
        <taxon>Planctomycetota</taxon>
        <taxon>Planctomycetia</taxon>
        <taxon>Pirellulales</taxon>
        <taxon>Pirellulaceae</taxon>
        <taxon>Novipirellula</taxon>
    </lineage>
</organism>
<proteinExistence type="predicted"/>
<dbReference type="SUPFAM" id="SSF56349">
    <property type="entry name" value="DNA breaking-rejoining enzymes"/>
    <property type="match status" value="1"/>
</dbReference>
<evidence type="ECO:0000259" key="4">
    <source>
        <dbReference type="PROSITE" id="PS51900"/>
    </source>
</evidence>
<keyword evidence="1" id="KW-0229">DNA integration</keyword>
<dbReference type="AlphaFoldDB" id="A0A5C5ZBK3"/>
<dbReference type="PROSITE" id="PS51900">
    <property type="entry name" value="CB"/>
    <property type="match status" value="1"/>
</dbReference>
<dbReference type="InterPro" id="IPR010998">
    <property type="entry name" value="Integrase_recombinase_N"/>
</dbReference>
<comment type="caution">
    <text evidence="5">The sequence shown here is derived from an EMBL/GenBank/DDBJ whole genome shotgun (WGS) entry which is preliminary data.</text>
</comment>
<sequence length="275" mass="31752">MAWLQTDPSGNFHLSFRFGGKKFKRSLKTKVQSQADGRLHRLIENMRLVESGRLEIPQNSDVATFLLSNERLDGKPKVVRSVNLSELFKTFYDQLPADALEDTTLKGMKIHQRHLERHLGRRYRIQHLVREDLQKYVTKRSKEPGNRVRTVSPTTIRKELATLRSIRNWALGEKLVMTPFPNKGLRYPKSSEKPRFQTWDEIIAQLERGGMSDAEVEDLWDCLFPQSHEIDELLEFVRTSASHPFISQCCSLRLTLGQDAANCLSRNYATSMPPT</sequence>
<evidence type="ECO:0000313" key="5">
    <source>
        <dbReference type="EMBL" id="TWT84779.1"/>
    </source>
</evidence>
<dbReference type="InterPro" id="IPR044068">
    <property type="entry name" value="CB"/>
</dbReference>
<keyword evidence="6" id="KW-1185">Reference proteome</keyword>